<keyword evidence="2 5" id="KW-0863">Zinc-finger</keyword>
<keyword evidence="4 5" id="KW-0238">DNA-binding</keyword>
<dbReference type="EMBL" id="GGMS01002389">
    <property type="protein sequence ID" value="MBY71592.1"/>
    <property type="molecule type" value="Transcribed_RNA"/>
</dbReference>
<dbReference type="SMART" id="SM00692">
    <property type="entry name" value="DM3"/>
    <property type="match status" value="1"/>
</dbReference>
<reference evidence="7" key="1">
    <citation type="submission" date="2018-04" db="EMBL/GenBank/DDBJ databases">
        <title>Transcriptome assembly of Sipha flava.</title>
        <authorList>
            <person name="Scully E.D."/>
            <person name="Geib S.M."/>
            <person name="Palmer N.A."/>
            <person name="Koch K."/>
            <person name="Bradshaw J."/>
            <person name="Heng-Moss T."/>
            <person name="Sarath G."/>
        </authorList>
    </citation>
    <scope>NUCLEOTIDE SEQUENCE</scope>
</reference>
<dbReference type="SUPFAM" id="SSF57716">
    <property type="entry name" value="Glucocorticoid receptor-like (DNA-binding domain)"/>
    <property type="match status" value="1"/>
</dbReference>
<dbReference type="PROSITE" id="PS50950">
    <property type="entry name" value="ZF_THAP"/>
    <property type="match status" value="1"/>
</dbReference>
<dbReference type="Pfam" id="PF05485">
    <property type="entry name" value="THAP"/>
    <property type="match status" value="1"/>
</dbReference>
<accession>A0A2S2Q315</accession>
<evidence type="ECO:0000259" key="6">
    <source>
        <dbReference type="PROSITE" id="PS50950"/>
    </source>
</evidence>
<evidence type="ECO:0000256" key="5">
    <source>
        <dbReference type="PROSITE-ProRule" id="PRU00309"/>
    </source>
</evidence>
<gene>
    <name evidence="9" type="primary">LOC112683364</name>
    <name evidence="7" type="ORF">g.174319</name>
</gene>
<dbReference type="OrthoDB" id="10449161at2759"/>
<protein>
    <submittedName>
        <fullName evidence="9">Uncharacterized protein LOC112683364</fullName>
    </submittedName>
</protein>
<reference evidence="9" key="2">
    <citation type="submission" date="2025-04" db="UniProtKB">
        <authorList>
            <consortium name="RefSeq"/>
        </authorList>
    </citation>
    <scope>IDENTIFICATION</scope>
    <source>
        <tissue evidence="9">Whole body</tissue>
    </source>
</reference>
<proteinExistence type="predicted"/>
<organism evidence="7">
    <name type="scientific">Sipha flava</name>
    <name type="common">yellow sugarcane aphid</name>
    <dbReference type="NCBI Taxonomy" id="143950"/>
    <lineage>
        <taxon>Eukaryota</taxon>
        <taxon>Metazoa</taxon>
        <taxon>Ecdysozoa</taxon>
        <taxon>Arthropoda</taxon>
        <taxon>Hexapoda</taxon>
        <taxon>Insecta</taxon>
        <taxon>Pterygota</taxon>
        <taxon>Neoptera</taxon>
        <taxon>Paraneoptera</taxon>
        <taxon>Hemiptera</taxon>
        <taxon>Sternorrhyncha</taxon>
        <taxon>Aphidomorpha</taxon>
        <taxon>Aphidoidea</taxon>
        <taxon>Aphididae</taxon>
        <taxon>Sipha</taxon>
    </lineage>
</organism>
<evidence type="ECO:0000256" key="3">
    <source>
        <dbReference type="ARBA" id="ARBA00022833"/>
    </source>
</evidence>
<dbReference type="InterPro" id="IPR038441">
    <property type="entry name" value="THAP_Znf_sf"/>
</dbReference>
<evidence type="ECO:0000256" key="2">
    <source>
        <dbReference type="ARBA" id="ARBA00022771"/>
    </source>
</evidence>
<dbReference type="GO" id="GO:0003677">
    <property type="term" value="F:DNA binding"/>
    <property type="evidence" value="ECO:0007669"/>
    <property type="project" value="UniProtKB-UniRule"/>
</dbReference>
<evidence type="ECO:0000313" key="7">
    <source>
        <dbReference type="EMBL" id="MBY71592.1"/>
    </source>
</evidence>
<evidence type="ECO:0000256" key="4">
    <source>
        <dbReference type="ARBA" id="ARBA00023125"/>
    </source>
</evidence>
<dbReference type="GO" id="GO:0008270">
    <property type="term" value="F:zinc ion binding"/>
    <property type="evidence" value="ECO:0007669"/>
    <property type="project" value="UniProtKB-KW"/>
</dbReference>
<dbReference type="Gene3D" id="6.20.210.20">
    <property type="entry name" value="THAP domain"/>
    <property type="match status" value="1"/>
</dbReference>
<sequence length="309" mass="35681">MACCLKHCSRSIHTFKVPTNEDLKLKWEKSLKLKLKQSYRVCSNHFKDSDIIHTWTSGRGLYKISVKLKRWKLKKNAIPCLNISELKSESIDITPNSIVKLENGTINPLTNSIPIETQMNKTNNTLVPSIKPCTSTLLQEIKNEDIDAEYDIEEDTLIQLILKHSSIINLPKNWFFSSENVGDNIVISFHKLSPFTGNFKRYIEKQIIITNGLKNVSRVILILNFNKIPLMNIGLNIEVIDSIESLQILLHELNEIKCCQGVALSDDYIDVKKTLEPQYVEYDGHRWHKKCLTVIKHNEDDLCLWCKYL</sequence>
<dbReference type="RefSeq" id="XP_025410154.1">
    <property type="nucleotide sequence ID" value="XM_025554369.1"/>
</dbReference>
<evidence type="ECO:0000313" key="9">
    <source>
        <dbReference type="RefSeq" id="XP_025410154.1"/>
    </source>
</evidence>
<keyword evidence="1" id="KW-0479">Metal-binding</keyword>
<dbReference type="Proteomes" id="UP000694846">
    <property type="component" value="Unplaced"/>
</dbReference>
<dbReference type="InterPro" id="IPR006612">
    <property type="entry name" value="THAP_Znf"/>
</dbReference>
<evidence type="ECO:0000313" key="8">
    <source>
        <dbReference type="Proteomes" id="UP000694846"/>
    </source>
</evidence>
<dbReference type="GeneID" id="112683364"/>
<evidence type="ECO:0000256" key="1">
    <source>
        <dbReference type="ARBA" id="ARBA00022723"/>
    </source>
</evidence>
<dbReference type="SMART" id="SM00980">
    <property type="entry name" value="THAP"/>
    <property type="match status" value="1"/>
</dbReference>
<name>A0A2S2Q315_9HEMI</name>
<keyword evidence="3" id="KW-0862">Zinc</keyword>
<dbReference type="AlphaFoldDB" id="A0A2S2Q315"/>
<feature type="domain" description="THAP-type" evidence="6">
    <location>
        <begin position="1"/>
        <end position="82"/>
    </location>
</feature>
<keyword evidence="8" id="KW-1185">Reference proteome</keyword>